<name>A0ABW0IBW2_9BACT</name>
<dbReference type="RefSeq" id="WP_379843888.1">
    <property type="nucleotide sequence ID" value="NZ_JBHSMA010000002.1"/>
</dbReference>
<keyword evidence="2" id="KW-1185">Reference proteome</keyword>
<evidence type="ECO:0000313" key="2">
    <source>
        <dbReference type="Proteomes" id="UP001596106"/>
    </source>
</evidence>
<dbReference type="Gene3D" id="2.160.20.80">
    <property type="entry name" value="E3 ubiquitin-protein ligase SopA"/>
    <property type="match status" value="1"/>
</dbReference>
<dbReference type="PANTHER" id="PTHR42999:SF1">
    <property type="entry name" value="PENTAPEPTIDE REPEAT-CONTAINING PROTEIN"/>
    <property type="match status" value="1"/>
</dbReference>
<comment type="caution">
    <text evidence="1">The sequence shown here is derived from an EMBL/GenBank/DDBJ whole genome shotgun (WGS) entry which is preliminary data.</text>
</comment>
<dbReference type="Proteomes" id="UP001596106">
    <property type="component" value="Unassembled WGS sequence"/>
</dbReference>
<accession>A0ABW0IBW2</accession>
<dbReference type="EMBL" id="JBHSMA010000002">
    <property type="protein sequence ID" value="MFC5409632.1"/>
    <property type="molecule type" value="Genomic_DNA"/>
</dbReference>
<dbReference type="Pfam" id="PF13599">
    <property type="entry name" value="Pentapeptide_4"/>
    <property type="match status" value="1"/>
</dbReference>
<dbReference type="InterPro" id="IPR001646">
    <property type="entry name" value="5peptide_repeat"/>
</dbReference>
<dbReference type="Pfam" id="PF00805">
    <property type="entry name" value="Pentapeptide"/>
    <property type="match status" value="1"/>
</dbReference>
<protein>
    <submittedName>
        <fullName evidence="1">Pentapeptide repeat-containing protein</fullName>
    </submittedName>
</protein>
<dbReference type="PANTHER" id="PTHR42999">
    <property type="entry name" value="ANTIBIOTIC RESISTANCE PROTEIN MCBG"/>
    <property type="match status" value="1"/>
</dbReference>
<proteinExistence type="predicted"/>
<evidence type="ECO:0000313" key="1">
    <source>
        <dbReference type="EMBL" id="MFC5409632.1"/>
    </source>
</evidence>
<dbReference type="SUPFAM" id="SSF141571">
    <property type="entry name" value="Pentapeptide repeat-like"/>
    <property type="match status" value="1"/>
</dbReference>
<dbReference type="InterPro" id="IPR052949">
    <property type="entry name" value="PA_immunity-related"/>
</dbReference>
<reference evidence="2" key="1">
    <citation type="journal article" date="2019" name="Int. J. Syst. Evol. Microbiol.">
        <title>The Global Catalogue of Microorganisms (GCM) 10K type strain sequencing project: providing services to taxonomists for standard genome sequencing and annotation.</title>
        <authorList>
            <consortium name="The Broad Institute Genomics Platform"/>
            <consortium name="The Broad Institute Genome Sequencing Center for Infectious Disease"/>
            <person name="Wu L."/>
            <person name="Ma J."/>
        </authorList>
    </citation>
    <scope>NUCLEOTIDE SEQUENCE [LARGE SCALE GENOMIC DNA]</scope>
    <source>
        <strain evidence="2">CCUG 55250</strain>
    </source>
</reference>
<sequence>MEHYDQVFTPSHPVVGPWSHQTFEQCVFKKLDLAGVALTDANFVNCRFEGCDLTRTQLKNTKLFEVSFVHCKLTYVDFGLCNAFGFHTSFQNCQLDYTVFLNRKLKKTHFIECSLKEAQFLKCELTGTIFKDCNLELARFEDNNLMQVDFSSSYNLALDPDANRIKKARFSLHNLPGLLTKYDLVISP</sequence>
<organism evidence="1 2">
    <name type="scientific">Larkinella bovis</name>
    <dbReference type="NCBI Taxonomy" id="683041"/>
    <lineage>
        <taxon>Bacteria</taxon>
        <taxon>Pseudomonadati</taxon>
        <taxon>Bacteroidota</taxon>
        <taxon>Cytophagia</taxon>
        <taxon>Cytophagales</taxon>
        <taxon>Spirosomataceae</taxon>
        <taxon>Larkinella</taxon>
    </lineage>
</organism>
<gene>
    <name evidence="1" type="ORF">ACFPMF_09955</name>
</gene>